<feature type="compositionally biased region" description="Low complexity" evidence="2">
    <location>
        <begin position="267"/>
        <end position="277"/>
    </location>
</feature>
<dbReference type="InterPro" id="IPR016866">
    <property type="entry name" value="UCP028069"/>
</dbReference>
<dbReference type="Proteomes" id="UP000093173">
    <property type="component" value="Unassembled WGS sequence"/>
</dbReference>
<evidence type="ECO:0008006" key="6">
    <source>
        <dbReference type="Google" id="ProtNLM"/>
    </source>
</evidence>
<feature type="chain" id="PRO_5008634782" description="DUF3450 domain-containing protein" evidence="3">
    <location>
        <begin position="22"/>
        <end position="289"/>
    </location>
</feature>
<comment type="caution">
    <text evidence="4">The sequence shown here is derived from an EMBL/GenBank/DDBJ whole genome shotgun (WGS) entry which is preliminary data.</text>
</comment>
<accession>A0A1B9R0R5</accession>
<sequence length="289" mass="32399">MKFLKVCTCTVTLLLSSSAFATGLSDAKAIQNQTHQNLSDSQTVIDKSYASSQALKADIAILQKEFENLRVYRNHLSSMVDNQQKEAASLEAQIEQIQDTRQGVIPLMYQMLDGLNQIVEEDIPLRQNARLERVASLTSMMSESNVSDAEKYRRILEAYQIELDYGTKLGVYRDQISISDTQRIEAELLYLGRISLIARNRSGSEYWSWNRSTNRWQALDTSNNARFDEAYRVANNQSPPSLLSLPFTFDTTGLKNVALKPSSAIHSSTTYSSGTHSPADKPQADEVAQ</sequence>
<feature type="compositionally biased region" description="Basic and acidic residues" evidence="2">
    <location>
        <begin position="278"/>
        <end position="289"/>
    </location>
</feature>
<reference evidence="5" key="1">
    <citation type="submission" date="2016-06" db="EMBL/GenBank/DDBJ databases">
        <authorList>
            <person name="Hehemann J.-H."/>
            <person name="Arevalo P."/>
            <person name="Datta M.S."/>
            <person name="Polz M.F."/>
        </authorList>
    </citation>
    <scope>NUCLEOTIDE SEQUENCE [LARGE SCALE GENOMIC DNA]</scope>
    <source>
        <strain evidence="5">9CSC122</strain>
    </source>
</reference>
<dbReference type="Pfam" id="PF11932">
    <property type="entry name" value="DUF3450"/>
    <property type="match status" value="1"/>
</dbReference>
<evidence type="ECO:0000256" key="1">
    <source>
        <dbReference type="SAM" id="Coils"/>
    </source>
</evidence>
<proteinExistence type="predicted"/>
<evidence type="ECO:0000313" key="5">
    <source>
        <dbReference type="Proteomes" id="UP000093173"/>
    </source>
</evidence>
<evidence type="ECO:0000256" key="3">
    <source>
        <dbReference type="SAM" id="SignalP"/>
    </source>
</evidence>
<dbReference type="EMBL" id="MAJZ01000345">
    <property type="protein sequence ID" value="OCH77883.1"/>
    <property type="molecule type" value="Genomic_DNA"/>
</dbReference>
<gene>
    <name evidence="4" type="ORF">A6E14_07010</name>
</gene>
<feature type="signal peptide" evidence="3">
    <location>
        <begin position="1"/>
        <end position="21"/>
    </location>
</feature>
<keyword evidence="3" id="KW-0732">Signal</keyword>
<organism evidence="4 5">
    <name type="scientific">Vibrio genomosp. F10</name>
    <dbReference type="NCBI Taxonomy" id="723171"/>
    <lineage>
        <taxon>Bacteria</taxon>
        <taxon>Pseudomonadati</taxon>
        <taxon>Pseudomonadota</taxon>
        <taxon>Gammaproteobacteria</taxon>
        <taxon>Vibrionales</taxon>
        <taxon>Vibrionaceae</taxon>
        <taxon>Vibrio</taxon>
    </lineage>
</organism>
<protein>
    <recommendedName>
        <fullName evidence="6">DUF3450 domain-containing protein</fullName>
    </recommendedName>
</protein>
<evidence type="ECO:0000313" key="4">
    <source>
        <dbReference type="EMBL" id="OCH77883.1"/>
    </source>
</evidence>
<feature type="coiled-coil region" evidence="1">
    <location>
        <begin position="73"/>
        <end position="100"/>
    </location>
</feature>
<feature type="region of interest" description="Disordered" evidence="2">
    <location>
        <begin position="267"/>
        <end position="289"/>
    </location>
</feature>
<name>A0A1B9R0R5_9VIBR</name>
<keyword evidence="1" id="KW-0175">Coiled coil</keyword>
<keyword evidence="5" id="KW-1185">Reference proteome</keyword>
<dbReference type="AlphaFoldDB" id="A0A1B9R0R5"/>
<dbReference type="RefSeq" id="WP_065576549.1">
    <property type="nucleotide sequence ID" value="NZ_JBNGCH010000345.1"/>
</dbReference>
<dbReference type="PIRSF" id="PIRSF028069">
    <property type="entry name" value="UCP028069"/>
    <property type="match status" value="1"/>
</dbReference>
<evidence type="ECO:0000256" key="2">
    <source>
        <dbReference type="SAM" id="MobiDB-lite"/>
    </source>
</evidence>